<dbReference type="Proteomes" id="UP000092544">
    <property type="component" value="Unassembled WGS sequence"/>
</dbReference>
<evidence type="ECO:0008006" key="4">
    <source>
        <dbReference type="Google" id="ProtNLM"/>
    </source>
</evidence>
<accession>A0A1A8TAE4</accession>
<dbReference type="RefSeq" id="WP_067014075.1">
    <property type="nucleotide sequence ID" value="NZ_FLOB01000002.1"/>
</dbReference>
<dbReference type="AlphaFoldDB" id="A0A1A8TAE4"/>
<dbReference type="InterPro" id="IPR009731">
    <property type="entry name" value="P-like"/>
</dbReference>
<proteinExistence type="predicted"/>
<evidence type="ECO:0000256" key="1">
    <source>
        <dbReference type="SAM" id="MobiDB-lite"/>
    </source>
</evidence>
<sequence length="228" mass="25862">MQHINNLLPNSQGPLPVSGRPVVSEQRQPNDDQRAALDAMRKTVDAVFNTLKAFYTSHTTSMRTPEIEAEIKKQWAHELIRGNVNPEMLRVGVNRAKRYATENKYTKWPVVAEFIIWCYGLPSADDAYREAVNNSHDIVAWRPSHPAVYLAGKTVSWHRLRRSDTDSGQRAYKKEYAKLCDGVIRGEQLEVSKPNLIEQKKLTASERAELKQLGRSRVGDLKALLGRG</sequence>
<dbReference type="OrthoDB" id="6105359at2"/>
<dbReference type="EMBL" id="FLOB01000002">
    <property type="protein sequence ID" value="SBS29034.1"/>
    <property type="molecule type" value="Genomic_DNA"/>
</dbReference>
<organism evidence="2 3">
    <name type="scientific">Marinomonas spartinae</name>
    <dbReference type="NCBI Taxonomy" id="1792290"/>
    <lineage>
        <taxon>Bacteria</taxon>
        <taxon>Pseudomonadati</taxon>
        <taxon>Pseudomonadota</taxon>
        <taxon>Gammaproteobacteria</taxon>
        <taxon>Oceanospirillales</taxon>
        <taxon>Oceanospirillaceae</taxon>
        <taxon>Marinomonas</taxon>
    </lineage>
</organism>
<reference evidence="2 3" key="1">
    <citation type="submission" date="2016-06" db="EMBL/GenBank/DDBJ databases">
        <authorList>
            <person name="Kjaerup R.B."/>
            <person name="Dalgaard T.S."/>
            <person name="Juul-Madsen H.R."/>
        </authorList>
    </citation>
    <scope>NUCLEOTIDE SEQUENCE [LARGE SCALE GENOMIC DNA]</scope>
    <source>
        <strain evidence="2 3">CECT 8886</strain>
    </source>
</reference>
<evidence type="ECO:0000313" key="2">
    <source>
        <dbReference type="EMBL" id="SBS29034.1"/>
    </source>
</evidence>
<protein>
    <recommendedName>
        <fullName evidence="4">Replication protein P</fullName>
    </recommendedName>
</protein>
<feature type="region of interest" description="Disordered" evidence="1">
    <location>
        <begin position="1"/>
        <end position="33"/>
    </location>
</feature>
<gene>
    <name evidence="2" type="ORF">MSP8886_01410</name>
</gene>
<name>A0A1A8TAE4_9GAMM</name>
<dbReference type="Pfam" id="PF06992">
    <property type="entry name" value="Phage_lambda_P"/>
    <property type="match status" value="1"/>
</dbReference>
<keyword evidence="3" id="KW-1185">Reference proteome</keyword>
<dbReference type="STRING" id="1792290.MSP8886_01410"/>
<feature type="compositionally biased region" description="Polar residues" evidence="1">
    <location>
        <begin position="1"/>
        <end position="13"/>
    </location>
</feature>
<evidence type="ECO:0000313" key="3">
    <source>
        <dbReference type="Proteomes" id="UP000092544"/>
    </source>
</evidence>
<dbReference type="GO" id="GO:0006270">
    <property type="term" value="P:DNA replication initiation"/>
    <property type="evidence" value="ECO:0007669"/>
    <property type="project" value="InterPro"/>
</dbReference>